<dbReference type="RefSeq" id="WP_158862738.1">
    <property type="nucleotide sequence ID" value="NZ_CP046401.1"/>
</dbReference>
<accession>A0A6I6JNG7</accession>
<dbReference type="InterPro" id="IPR018060">
    <property type="entry name" value="HTH_AraC"/>
</dbReference>
<dbReference type="Pfam" id="PF02311">
    <property type="entry name" value="AraC_binding"/>
    <property type="match status" value="1"/>
</dbReference>
<dbReference type="AlphaFoldDB" id="A0A6I6JNG7"/>
<dbReference type="PROSITE" id="PS00041">
    <property type="entry name" value="HTH_ARAC_FAMILY_1"/>
    <property type="match status" value="1"/>
</dbReference>
<sequence>MKNNFKYLTTGTEDINWGVYINVAGTSSVKPNEVYPSLNHPSGYYFNWDEGRILNEYQINYITNGEGILENRYGTYTVKQGNLFVIFPNEWHRYRPLQKTGWEENFIGFGGEIAEKFMAHPLFSPKQPVIRTGIREEIIDSYLKIFDFTDKEQPGYQLIASGMIIKLMGYIISFEKQKGFSGKRIAKVIEEVRFLMRQNVSEEYNLEELAQQHNVGYSYFRKMFKKYTSMSPGQYHLQLKLMRAKEMLISTDKSIKEISNELGFQSIYYFSNLFKKKEGLNPTQYQKKNILENKTELPLP</sequence>
<protein>
    <submittedName>
        <fullName evidence="5">Helix-turn-helix domain-containing protein</fullName>
    </submittedName>
</protein>
<keyword evidence="1" id="KW-0805">Transcription regulation</keyword>
<dbReference type="Gene3D" id="1.10.10.60">
    <property type="entry name" value="Homeodomain-like"/>
    <property type="match status" value="2"/>
</dbReference>
<feature type="domain" description="HTH araC/xylS-type" evidence="4">
    <location>
        <begin position="190"/>
        <end position="288"/>
    </location>
</feature>
<dbReference type="InterPro" id="IPR020449">
    <property type="entry name" value="Tscrpt_reg_AraC-type_HTH"/>
</dbReference>
<reference evidence="5 6" key="1">
    <citation type="submission" date="2019-11" db="EMBL/GenBank/DDBJ databases">
        <authorList>
            <person name="Zheng R.K."/>
            <person name="Sun C.M."/>
        </authorList>
    </citation>
    <scope>NUCLEOTIDE SEQUENCE [LARGE SCALE GENOMIC DNA]</scope>
    <source>
        <strain evidence="5 6">WC007</strain>
    </source>
</reference>
<keyword evidence="3" id="KW-0804">Transcription</keyword>
<evidence type="ECO:0000313" key="5">
    <source>
        <dbReference type="EMBL" id="QGY42520.1"/>
    </source>
</evidence>
<dbReference type="EMBL" id="CP046401">
    <property type="protein sequence ID" value="QGY42520.1"/>
    <property type="molecule type" value="Genomic_DNA"/>
</dbReference>
<evidence type="ECO:0000256" key="1">
    <source>
        <dbReference type="ARBA" id="ARBA00023015"/>
    </source>
</evidence>
<dbReference type="InterPro" id="IPR009057">
    <property type="entry name" value="Homeodomain-like_sf"/>
</dbReference>
<dbReference type="KEGG" id="mcos:GM418_02275"/>
<dbReference type="GO" id="GO:0043565">
    <property type="term" value="F:sequence-specific DNA binding"/>
    <property type="evidence" value="ECO:0007669"/>
    <property type="project" value="InterPro"/>
</dbReference>
<dbReference type="Proteomes" id="UP000428260">
    <property type="component" value="Chromosome"/>
</dbReference>
<dbReference type="SUPFAM" id="SSF46689">
    <property type="entry name" value="Homeodomain-like"/>
    <property type="match status" value="2"/>
</dbReference>
<dbReference type="InterPro" id="IPR037923">
    <property type="entry name" value="HTH-like"/>
</dbReference>
<evidence type="ECO:0000313" key="6">
    <source>
        <dbReference type="Proteomes" id="UP000428260"/>
    </source>
</evidence>
<dbReference type="PRINTS" id="PR00032">
    <property type="entry name" value="HTHARAC"/>
</dbReference>
<dbReference type="SUPFAM" id="SSF51215">
    <property type="entry name" value="Regulatory protein AraC"/>
    <property type="match status" value="1"/>
</dbReference>
<evidence type="ECO:0000256" key="2">
    <source>
        <dbReference type="ARBA" id="ARBA00023125"/>
    </source>
</evidence>
<dbReference type="InterPro" id="IPR003313">
    <property type="entry name" value="AraC-bd"/>
</dbReference>
<dbReference type="GO" id="GO:0003700">
    <property type="term" value="F:DNA-binding transcription factor activity"/>
    <property type="evidence" value="ECO:0007669"/>
    <property type="project" value="InterPro"/>
</dbReference>
<keyword evidence="2" id="KW-0238">DNA-binding</keyword>
<organism evidence="5 6">
    <name type="scientific">Maribellus comscasis</name>
    <dbReference type="NCBI Taxonomy" id="2681766"/>
    <lineage>
        <taxon>Bacteria</taxon>
        <taxon>Pseudomonadati</taxon>
        <taxon>Bacteroidota</taxon>
        <taxon>Bacteroidia</taxon>
        <taxon>Marinilabiliales</taxon>
        <taxon>Prolixibacteraceae</taxon>
        <taxon>Maribellus</taxon>
    </lineage>
</organism>
<evidence type="ECO:0000259" key="4">
    <source>
        <dbReference type="PROSITE" id="PS01124"/>
    </source>
</evidence>
<keyword evidence="6" id="KW-1185">Reference proteome</keyword>
<gene>
    <name evidence="5" type="ORF">GM418_02275</name>
</gene>
<dbReference type="PANTHER" id="PTHR43280:SF30">
    <property type="entry name" value="MMSAB OPERON REGULATORY PROTEIN"/>
    <property type="match status" value="1"/>
</dbReference>
<dbReference type="PANTHER" id="PTHR43280">
    <property type="entry name" value="ARAC-FAMILY TRANSCRIPTIONAL REGULATOR"/>
    <property type="match status" value="1"/>
</dbReference>
<dbReference type="PROSITE" id="PS01124">
    <property type="entry name" value="HTH_ARAC_FAMILY_2"/>
    <property type="match status" value="1"/>
</dbReference>
<name>A0A6I6JNG7_9BACT</name>
<evidence type="ECO:0000256" key="3">
    <source>
        <dbReference type="ARBA" id="ARBA00023163"/>
    </source>
</evidence>
<dbReference type="Pfam" id="PF12833">
    <property type="entry name" value="HTH_18"/>
    <property type="match status" value="1"/>
</dbReference>
<proteinExistence type="predicted"/>
<dbReference type="InterPro" id="IPR018062">
    <property type="entry name" value="HTH_AraC-typ_CS"/>
</dbReference>
<dbReference type="SMART" id="SM00342">
    <property type="entry name" value="HTH_ARAC"/>
    <property type="match status" value="1"/>
</dbReference>